<dbReference type="RefSeq" id="WP_288881196.1">
    <property type="nucleotide sequence ID" value="NZ_CBFGNQ010000006.1"/>
</dbReference>
<name>A0ABU8NKS4_9SPHI</name>
<evidence type="ECO:0000313" key="3">
    <source>
        <dbReference type="Proteomes" id="UP001378956"/>
    </source>
</evidence>
<dbReference type="Pfam" id="PF07689">
    <property type="entry name" value="KaiB"/>
    <property type="match status" value="1"/>
</dbReference>
<keyword evidence="3" id="KW-1185">Reference proteome</keyword>
<protein>
    <submittedName>
        <fullName evidence="2">Circadian clock KaiB family protein</fullName>
    </submittedName>
</protein>
<dbReference type="EMBL" id="JBBEUB010000003">
    <property type="protein sequence ID" value="MEJ2902846.1"/>
    <property type="molecule type" value="Genomic_DNA"/>
</dbReference>
<reference evidence="2 3" key="1">
    <citation type="submission" date="2024-03" db="EMBL/GenBank/DDBJ databases">
        <title>Sequence of Lycoming College Course Isolates.</title>
        <authorList>
            <person name="Plotts O."/>
            <person name="Newman J."/>
        </authorList>
    </citation>
    <scope>NUCLEOTIDE SEQUENCE [LARGE SCALE GENOMIC DNA]</scope>
    <source>
        <strain evidence="2 3">CJB-3</strain>
    </source>
</reference>
<dbReference type="InterPro" id="IPR036249">
    <property type="entry name" value="Thioredoxin-like_sf"/>
</dbReference>
<sequence>MSNSSQYRLVLFISGASPNSVRALNNLKQICEIHLKGNYKLEVVDVYQQPELAKQEQIIALPTLIRKNPTPTRHLIGDMSDRARVLRGLGINPSDIAI</sequence>
<proteinExistence type="predicted"/>
<feature type="domain" description="KaiB" evidence="1">
    <location>
        <begin position="10"/>
        <end position="91"/>
    </location>
</feature>
<dbReference type="PANTHER" id="PTHR41709">
    <property type="entry name" value="KAIB-LIKE PROTEIN 1"/>
    <property type="match status" value="1"/>
</dbReference>
<dbReference type="Gene3D" id="3.40.30.10">
    <property type="entry name" value="Glutaredoxin"/>
    <property type="match status" value="1"/>
</dbReference>
<comment type="caution">
    <text evidence="2">The sequence shown here is derived from an EMBL/GenBank/DDBJ whole genome shotgun (WGS) entry which is preliminary data.</text>
</comment>
<dbReference type="CDD" id="cd02978">
    <property type="entry name" value="KaiB_like"/>
    <property type="match status" value="1"/>
</dbReference>
<dbReference type="InterPro" id="IPR039022">
    <property type="entry name" value="KaiB-like"/>
</dbReference>
<gene>
    <name evidence="2" type="ORF">WAE58_10440</name>
</gene>
<dbReference type="SUPFAM" id="SSF52833">
    <property type="entry name" value="Thioredoxin-like"/>
    <property type="match status" value="1"/>
</dbReference>
<dbReference type="SMART" id="SM01248">
    <property type="entry name" value="KaiB"/>
    <property type="match status" value="1"/>
</dbReference>
<evidence type="ECO:0000259" key="1">
    <source>
        <dbReference type="SMART" id="SM01248"/>
    </source>
</evidence>
<accession>A0ABU8NKS4</accession>
<dbReference type="InterPro" id="IPR011649">
    <property type="entry name" value="KaiB_domain"/>
</dbReference>
<organism evidence="2 3">
    <name type="scientific">Pedobacter panaciterrae</name>
    <dbReference type="NCBI Taxonomy" id="363849"/>
    <lineage>
        <taxon>Bacteria</taxon>
        <taxon>Pseudomonadati</taxon>
        <taxon>Bacteroidota</taxon>
        <taxon>Sphingobacteriia</taxon>
        <taxon>Sphingobacteriales</taxon>
        <taxon>Sphingobacteriaceae</taxon>
        <taxon>Pedobacter</taxon>
    </lineage>
</organism>
<dbReference type="Proteomes" id="UP001378956">
    <property type="component" value="Unassembled WGS sequence"/>
</dbReference>
<dbReference type="PANTHER" id="PTHR41709:SF2">
    <property type="entry name" value="CIRCADIAN CLOCK PROTEIN KAIB2"/>
    <property type="match status" value="1"/>
</dbReference>
<evidence type="ECO:0000313" key="2">
    <source>
        <dbReference type="EMBL" id="MEJ2902846.1"/>
    </source>
</evidence>